<organism evidence="8">
    <name type="scientific">Chitinibacter mangrovi</name>
    <dbReference type="NCBI Taxonomy" id="3153927"/>
    <lineage>
        <taxon>Bacteria</taxon>
        <taxon>Pseudomonadati</taxon>
        <taxon>Pseudomonadota</taxon>
        <taxon>Betaproteobacteria</taxon>
        <taxon>Neisseriales</taxon>
        <taxon>Chitinibacteraceae</taxon>
        <taxon>Chitinibacter</taxon>
    </lineage>
</organism>
<dbReference type="InterPro" id="IPR017871">
    <property type="entry name" value="ABC_transporter-like_CS"/>
</dbReference>
<evidence type="ECO:0000256" key="4">
    <source>
        <dbReference type="ARBA" id="ARBA00022840"/>
    </source>
</evidence>
<dbReference type="GO" id="GO:0005524">
    <property type="term" value="F:ATP binding"/>
    <property type="evidence" value="ECO:0007669"/>
    <property type="project" value="UniProtKB-KW"/>
</dbReference>
<dbReference type="SUPFAM" id="SSF52540">
    <property type="entry name" value="P-loop containing nucleoside triphosphate hydrolases"/>
    <property type="match status" value="1"/>
</dbReference>
<evidence type="ECO:0000256" key="3">
    <source>
        <dbReference type="ARBA" id="ARBA00022741"/>
    </source>
</evidence>
<evidence type="ECO:0000256" key="1">
    <source>
        <dbReference type="ARBA" id="ARBA00022448"/>
    </source>
</evidence>
<gene>
    <name evidence="8" type="ORF">ABHF33_07450</name>
</gene>
<dbReference type="InterPro" id="IPR003439">
    <property type="entry name" value="ABC_transporter-like_ATP-bd"/>
</dbReference>
<dbReference type="InterPro" id="IPR003593">
    <property type="entry name" value="AAA+_ATPase"/>
</dbReference>
<feature type="domain" description="ABC transporter" evidence="7">
    <location>
        <begin position="11"/>
        <end position="252"/>
    </location>
</feature>
<dbReference type="CDD" id="cd03214">
    <property type="entry name" value="ABC_Iron-Siderophores_B12_Hemin"/>
    <property type="match status" value="1"/>
</dbReference>
<dbReference type="PROSITE" id="PS50893">
    <property type="entry name" value="ABC_TRANSPORTER_2"/>
    <property type="match status" value="1"/>
</dbReference>
<dbReference type="PANTHER" id="PTHR42794:SF1">
    <property type="entry name" value="HEMIN IMPORT ATP-BINDING PROTEIN HMUV"/>
    <property type="match status" value="1"/>
</dbReference>
<dbReference type="PANTHER" id="PTHR42794">
    <property type="entry name" value="HEMIN IMPORT ATP-BINDING PROTEIN HMUV"/>
    <property type="match status" value="1"/>
</dbReference>
<protein>
    <submittedName>
        <fullName evidence="8">Heme ABC transporter ATP-binding protein</fullName>
    </submittedName>
</protein>
<proteinExistence type="predicted"/>
<evidence type="ECO:0000313" key="8">
    <source>
        <dbReference type="EMBL" id="XBM02090.1"/>
    </source>
</evidence>
<keyword evidence="5" id="KW-1278">Translocase</keyword>
<dbReference type="Gene3D" id="3.40.50.300">
    <property type="entry name" value="P-loop containing nucleotide triphosphate hydrolases"/>
    <property type="match status" value="1"/>
</dbReference>
<keyword evidence="4 8" id="KW-0067">ATP-binding</keyword>
<evidence type="ECO:0000256" key="2">
    <source>
        <dbReference type="ARBA" id="ARBA00022475"/>
    </source>
</evidence>
<dbReference type="AlphaFoldDB" id="A0AAU7FBG0"/>
<dbReference type="PROSITE" id="PS00211">
    <property type="entry name" value="ABC_TRANSPORTER_1"/>
    <property type="match status" value="1"/>
</dbReference>
<sequence length="270" mass="29098">MNTNDHTRHGLALDSVSLSRRNKLILDRISCQLYPGEVLGILGANGAGKSTLLNLLSGELPADAGQVLLDGVPISSMKVGALARRRTVLPQQAALAFNLAVREVVAMGAYPFPELAERDVASAIKAALQRAEVAHLAERRYPELSGGEQQRVQFARVLVQALIARNPGEARYLLLDEPTASLDPRHQHSLLGAAAMLAKQEQLGVAVVLHDVNLAATYCTRIVLLAAGQLIAQGIPAEVLQSGYLRQTYQLDSQVIVHPQHPERPLVLFA</sequence>
<name>A0AAU7FBG0_9NEIS</name>
<keyword evidence="2" id="KW-0472">Membrane</keyword>
<evidence type="ECO:0000256" key="6">
    <source>
        <dbReference type="ARBA" id="ARBA00037066"/>
    </source>
</evidence>
<dbReference type="Pfam" id="PF00005">
    <property type="entry name" value="ABC_tran"/>
    <property type="match status" value="1"/>
</dbReference>
<keyword evidence="1" id="KW-0813">Transport</keyword>
<comment type="function">
    <text evidence="6">Part of the ABC transporter complex HmuTUV involved in hemin import. Responsible for energy coupling to the transport system.</text>
</comment>
<dbReference type="RefSeq" id="WP_348946361.1">
    <property type="nucleotide sequence ID" value="NZ_CP157355.1"/>
</dbReference>
<dbReference type="GO" id="GO:0016887">
    <property type="term" value="F:ATP hydrolysis activity"/>
    <property type="evidence" value="ECO:0007669"/>
    <property type="project" value="InterPro"/>
</dbReference>
<dbReference type="NCBIfam" id="NF010068">
    <property type="entry name" value="PRK13548.1"/>
    <property type="match status" value="1"/>
</dbReference>
<reference evidence="8" key="1">
    <citation type="submission" date="2024-05" db="EMBL/GenBank/DDBJ databases">
        <authorList>
            <person name="Yang L."/>
            <person name="Pan L."/>
        </authorList>
    </citation>
    <scope>NUCLEOTIDE SEQUENCE</scope>
    <source>
        <strain evidence="8">FCG-7</strain>
    </source>
</reference>
<accession>A0AAU7FBG0</accession>
<dbReference type="EMBL" id="CP157355">
    <property type="protein sequence ID" value="XBM02090.1"/>
    <property type="molecule type" value="Genomic_DNA"/>
</dbReference>
<keyword evidence="2" id="KW-1003">Cell membrane</keyword>
<dbReference type="InterPro" id="IPR027417">
    <property type="entry name" value="P-loop_NTPase"/>
</dbReference>
<dbReference type="KEGG" id="cmav:ABHF33_07450"/>
<evidence type="ECO:0000256" key="5">
    <source>
        <dbReference type="ARBA" id="ARBA00022967"/>
    </source>
</evidence>
<evidence type="ECO:0000259" key="7">
    <source>
        <dbReference type="PROSITE" id="PS50893"/>
    </source>
</evidence>
<dbReference type="SMART" id="SM00382">
    <property type="entry name" value="AAA"/>
    <property type="match status" value="1"/>
</dbReference>
<keyword evidence="3" id="KW-0547">Nucleotide-binding</keyword>